<keyword evidence="8 14" id="KW-0256">Endoplasmic reticulum</keyword>
<accession>A0A3N4IP36</accession>
<evidence type="ECO:0000256" key="14">
    <source>
        <dbReference type="RuleBase" id="RU364047"/>
    </source>
</evidence>
<dbReference type="EC" id="2.4.1.258" evidence="3 14"/>
<dbReference type="Proteomes" id="UP000275078">
    <property type="component" value="Unassembled WGS sequence"/>
</dbReference>
<dbReference type="OrthoDB" id="20028at2759"/>
<comment type="function">
    <text evidence="11 14">Dol-P-Man:Man(5)GlcNAc(2)-PP-Dol alpha-1,3-mannosyltransferase that operates in the biosynthetic pathway of dolichol-linked oligosaccharides, the glycan precursors employed in protein asparagine (N)-glycosylation. The assembly of dolichol-linked oligosaccharides begins on the cytosolic side of the endoplasmic reticulum membrane and finishes in its lumen. The sequential addition of sugars to dolichol pyrophosphate produces dolichol-linked oligosaccharides containing fourteen sugars, including two GlcNAcs, nine mannoses and three glucoses. Once assembled, the oligosaccharide is transferred from the lipid to nascent proteins by oligosaccharyltransferases. In the lumen of the endoplasmic reticulum, adds the first dolichyl beta-D-mannosyl phosphate derived mannose in an alpha-1,3 linkage to Man(5)GlcNAc(2)-PP-dolichol to produce Man(6)GlcNAc(2)-PP-dolichol.</text>
</comment>
<feature type="transmembrane region" description="Helical" evidence="14">
    <location>
        <begin position="49"/>
        <end position="69"/>
    </location>
</feature>
<evidence type="ECO:0000256" key="3">
    <source>
        <dbReference type="ARBA" id="ARBA00011964"/>
    </source>
</evidence>
<feature type="transmembrane region" description="Helical" evidence="14">
    <location>
        <begin position="122"/>
        <end position="148"/>
    </location>
</feature>
<evidence type="ECO:0000256" key="13">
    <source>
        <dbReference type="ARBA" id="ARBA00093457"/>
    </source>
</evidence>
<organism evidence="15 16">
    <name type="scientific">Ascobolus immersus RN42</name>
    <dbReference type="NCBI Taxonomy" id="1160509"/>
    <lineage>
        <taxon>Eukaryota</taxon>
        <taxon>Fungi</taxon>
        <taxon>Dikarya</taxon>
        <taxon>Ascomycota</taxon>
        <taxon>Pezizomycotina</taxon>
        <taxon>Pezizomycetes</taxon>
        <taxon>Pezizales</taxon>
        <taxon>Ascobolaceae</taxon>
        <taxon>Ascobolus</taxon>
    </lineage>
</organism>
<evidence type="ECO:0000313" key="15">
    <source>
        <dbReference type="EMBL" id="RPA87943.1"/>
    </source>
</evidence>
<keyword evidence="9 14" id="KW-1133">Transmembrane helix</keyword>
<evidence type="ECO:0000256" key="9">
    <source>
        <dbReference type="ARBA" id="ARBA00022989"/>
    </source>
</evidence>
<evidence type="ECO:0000256" key="7">
    <source>
        <dbReference type="ARBA" id="ARBA00022692"/>
    </source>
</evidence>
<evidence type="ECO:0000256" key="4">
    <source>
        <dbReference type="ARBA" id="ARBA00015561"/>
    </source>
</evidence>
<sequence length="373" mass="42293">MTQISQILAGETNYSLIKGSTGPLVYPGVHVHIFRNLYKLTNGGTDVPLAQYIFAGVYILTLLLVLLAHKRAGAPPWILPLLVLSKRLHSIYVLRLFNDCWSVLFMWASILALEYKMWTAGALLWSLSVGVKMSSMLIAPAIAVVLLYGSGGKRALKSAFMWAQLQFILGMPFIKAHPREYLHGAFEFTRQFLYKWTVNWRFIPEEQFLSKRFAYTLLGLHLLVLYIFLFRWARPSRLPISSIPVLLQGTASPLQEAAISARVTPQYILTTILTCNAIGMLFARSLHYQFYSWQAWGTPYLLWRSGLGPVWVVGIWAAQEWAWNVYPSTNASSGVVVAILALQVLGVWFGTKHEDEWEDDPTKVRVEVIKKKV</sequence>
<dbReference type="UniPathway" id="UPA00378"/>
<feature type="transmembrane region" description="Helical" evidence="14">
    <location>
        <begin position="300"/>
        <end position="318"/>
    </location>
</feature>
<dbReference type="EMBL" id="ML119645">
    <property type="protein sequence ID" value="RPA87943.1"/>
    <property type="molecule type" value="Genomic_DNA"/>
</dbReference>
<evidence type="ECO:0000256" key="10">
    <source>
        <dbReference type="ARBA" id="ARBA00023136"/>
    </source>
</evidence>
<comment type="pathway">
    <text evidence="2 14">Protein modification; protein glycosylation.</text>
</comment>
<feature type="transmembrane region" description="Helical" evidence="14">
    <location>
        <begin position="330"/>
        <end position="349"/>
    </location>
</feature>
<keyword evidence="10 14" id="KW-0472">Membrane</keyword>
<evidence type="ECO:0000313" key="16">
    <source>
        <dbReference type="Proteomes" id="UP000275078"/>
    </source>
</evidence>
<feature type="transmembrane region" description="Helical" evidence="14">
    <location>
        <begin position="90"/>
        <end position="110"/>
    </location>
</feature>
<name>A0A3N4IP36_ASCIM</name>
<protein>
    <recommendedName>
        <fullName evidence="4 14">Dol-P-Man:Man(5)GlcNAc(2)-PP-Dol alpha-1,3-mannosyltransferase</fullName>
        <ecNumber evidence="3 14">2.4.1.258</ecNumber>
    </recommendedName>
    <alternativeName>
        <fullName evidence="14">Dol-P-Man-dependent alpha(1-3)-mannosyltransferase</fullName>
    </alternativeName>
</protein>
<evidence type="ECO:0000256" key="11">
    <source>
        <dbReference type="ARBA" id="ARBA00044743"/>
    </source>
</evidence>
<comment type="catalytic activity">
    <reaction evidence="12 14">
        <text>an alpha-D-Man-(1-&gt;2)-alpha-D-Man-(1-&gt;2)-alpha-D-Man-(1-&gt;3)-[alpha-D-Man-(1-&gt;6)]-beta-D-Man-(1-&gt;4)-beta-D-GlcNAc-(1-&gt;4)-alpha-D-GlcNAc-diphospho-di-trans,poly-cis-dolichol + a di-trans,poly-cis-dolichyl beta-D-mannosyl phosphate = an alpha-D-Man-(1-&gt;2)-alpha-D-Man-(1-&gt;2)-alpha-D-Man-(1-&gt;3)-[alpha-D-Man-(1-&gt;3)-alpha-D-Man-(1-&gt;6)]-beta-D-Man-(1-&gt;4)-beta-D-GlcNAc-(1-&gt;4)-alpha-D-GlcNAc-diphospho-di-trans,poly-cis-dolichol + a di-trans,poly-cis-dolichyl phosphate + H(+)</text>
        <dbReference type="Rhea" id="RHEA:29527"/>
        <dbReference type="Rhea" id="RHEA-COMP:19498"/>
        <dbReference type="Rhea" id="RHEA-COMP:19501"/>
        <dbReference type="Rhea" id="RHEA-COMP:19516"/>
        <dbReference type="Rhea" id="RHEA-COMP:19517"/>
        <dbReference type="ChEBI" id="CHEBI:15378"/>
        <dbReference type="ChEBI" id="CHEBI:57683"/>
        <dbReference type="ChEBI" id="CHEBI:58211"/>
        <dbReference type="ChEBI" id="CHEBI:132515"/>
        <dbReference type="ChEBI" id="CHEBI:132516"/>
        <dbReference type="EC" id="2.4.1.258"/>
    </reaction>
    <physiologicalReaction direction="left-to-right" evidence="12 14">
        <dbReference type="Rhea" id="RHEA:29528"/>
    </physiologicalReaction>
</comment>
<dbReference type="GO" id="GO:0005789">
    <property type="term" value="C:endoplasmic reticulum membrane"/>
    <property type="evidence" value="ECO:0007669"/>
    <property type="project" value="UniProtKB-SubCell"/>
</dbReference>
<keyword evidence="6 14" id="KW-0808">Transferase</keyword>
<dbReference type="AlphaFoldDB" id="A0A3N4IP36"/>
<comment type="subcellular location">
    <subcellularLocation>
        <location evidence="1 14">Endoplasmic reticulum membrane</location>
        <topology evidence="1 14">Multi-pass membrane protein</topology>
    </subcellularLocation>
</comment>
<feature type="transmembrane region" description="Helical" evidence="14">
    <location>
        <begin position="267"/>
        <end position="288"/>
    </location>
</feature>
<dbReference type="PANTHER" id="PTHR12646:SF0">
    <property type="entry name" value="DOL-P-MAN:MAN(5)GLCNAC(2)-PP-DOL ALPHA-1,3-MANNOSYLTRANSFERASE"/>
    <property type="match status" value="1"/>
</dbReference>
<evidence type="ECO:0000256" key="1">
    <source>
        <dbReference type="ARBA" id="ARBA00004477"/>
    </source>
</evidence>
<dbReference type="PANTHER" id="PTHR12646">
    <property type="entry name" value="NOT56 - RELATED"/>
    <property type="match status" value="1"/>
</dbReference>
<keyword evidence="5 14" id="KW-0328">Glycosyltransferase</keyword>
<dbReference type="STRING" id="1160509.A0A3N4IP36"/>
<dbReference type="InterPro" id="IPR007873">
    <property type="entry name" value="Glycosyltransferase_ALG3"/>
</dbReference>
<reference evidence="15 16" key="1">
    <citation type="journal article" date="2018" name="Nat. Ecol. Evol.">
        <title>Pezizomycetes genomes reveal the molecular basis of ectomycorrhizal truffle lifestyle.</title>
        <authorList>
            <person name="Murat C."/>
            <person name="Payen T."/>
            <person name="Noel B."/>
            <person name="Kuo A."/>
            <person name="Morin E."/>
            <person name="Chen J."/>
            <person name="Kohler A."/>
            <person name="Krizsan K."/>
            <person name="Balestrini R."/>
            <person name="Da Silva C."/>
            <person name="Montanini B."/>
            <person name="Hainaut M."/>
            <person name="Levati E."/>
            <person name="Barry K.W."/>
            <person name="Belfiori B."/>
            <person name="Cichocki N."/>
            <person name="Clum A."/>
            <person name="Dockter R.B."/>
            <person name="Fauchery L."/>
            <person name="Guy J."/>
            <person name="Iotti M."/>
            <person name="Le Tacon F."/>
            <person name="Lindquist E.A."/>
            <person name="Lipzen A."/>
            <person name="Malagnac F."/>
            <person name="Mello A."/>
            <person name="Molinier V."/>
            <person name="Miyauchi S."/>
            <person name="Poulain J."/>
            <person name="Riccioni C."/>
            <person name="Rubini A."/>
            <person name="Sitrit Y."/>
            <person name="Splivallo R."/>
            <person name="Traeger S."/>
            <person name="Wang M."/>
            <person name="Zifcakova L."/>
            <person name="Wipf D."/>
            <person name="Zambonelli A."/>
            <person name="Paolocci F."/>
            <person name="Nowrousian M."/>
            <person name="Ottonello S."/>
            <person name="Baldrian P."/>
            <person name="Spatafora J.W."/>
            <person name="Henrissat B."/>
            <person name="Nagy L.G."/>
            <person name="Aury J.M."/>
            <person name="Wincker P."/>
            <person name="Grigoriev I.V."/>
            <person name="Bonfante P."/>
            <person name="Martin F.M."/>
        </authorList>
    </citation>
    <scope>NUCLEOTIDE SEQUENCE [LARGE SCALE GENOMIC DNA]</scope>
    <source>
        <strain evidence="15 16">RN42</strain>
    </source>
</reference>
<gene>
    <name evidence="15" type="ORF">BJ508DRAFT_409884</name>
</gene>
<feature type="transmembrane region" description="Helical" evidence="14">
    <location>
        <begin position="213"/>
        <end position="233"/>
    </location>
</feature>
<comment type="similarity">
    <text evidence="13">Belongs to the glycosyltransferase ALG3 family.</text>
</comment>
<evidence type="ECO:0000256" key="5">
    <source>
        <dbReference type="ARBA" id="ARBA00022676"/>
    </source>
</evidence>
<evidence type="ECO:0000256" key="8">
    <source>
        <dbReference type="ARBA" id="ARBA00022824"/>
    </source>
</evidence>
<dbReference type="Pfam" id="PF05208">
    <property type="entry name" value="ALG3"/>
    <property type="match status" value="1"/>
</dbReference>
<keyword evidence="16" id="KW-1185">Reference proteome</keyword>
<proteinExistence type="inferred from homology"/>
<evidence type="ECO:0000256" key="6">
    <source>
        <dbReference type="ARBA" id="ARBA00022679"/>
    </source>
</evidence>
<evidence type="ECO:0000256" key="12">
    <source>
        <dbReference type="ARBA" id="ARBA00049506"/>
    </source>
</evidence>
<evidence type="ECO:0000256" key="2">
    <source>
        <dbReference type="ARBA" id="ARBA00004922"/>
    </source>
</evidence>
<dbReference type="GO" id="GO:0052925">
    <property type="term" value="F:dol-P-Man:Man(5)GlcNAc(2)-PP-Dol alpha-1,3-mannosyltransferase activity"/>
    <property type="evidence" value="ECO:0007669"/>
    <property type="project" value="UniProtKB-EC"/>
</dbReference>
<keyword evidence="7 14" id="KW-0812">Transmembrane</keyword>